<organism evidence="18 19">
    <name type="scientific">Gouania willdenowi</name>
    <name type="common">Blunt-snouted clingfish</name>
    <name type="synonym">Lepadogaster willdenowi</name>
    <dbReference type="NCBI Taxonomy" id="441366"/>
    <lineage>
        <taxon>Eukaryota</taxon>
        <taxon>Metazoa</taxon>
        <taxon>Chordata</taxon>
        <taxon>Craniata</taxon>
        <taxon>Vertebrata</taxon>
        <taxon>Euteleostomi</taxon>
        <taxon>Actinopterygii</taxon>
        <taxon>Neopterygii</taxon>
        <taxon>Teleostei</taxon>
        <taxon>Neoteleostei</taxon>
        <taxon>Acanthomorphata</taxon>
        <taxon>Ovalentaria</taxon>
        <taxon>Blenniimorphae</taxon>
        <taxon>Blenniiformes</taxon>
        <taxon>Gobiesocoidei</taxon>
        <taxon>Gobiesocidae</taxon>
        <taxon>Gobiesocinae</taxon>
        <taxon>Gouania</taxon>
    </lineage>
</organism>
<dbReference type="AlphaFoldDB" id="A0A8C5GKU4"/>
<dbReference type="Ensembl" id="ENSGWIT00000034394.1">
    <property type="protein sequence ID" value="ENSGWIP00000031578.1"/>
    <property type="gene ID" value="ENSGWIG00000016319.1"/>
</dbReference>
<dbReference type="InterPro" id="IPR003175">
    <property type="entry name" value="CDI_dom"/>
</dbReference>
<evidence type="ECO:0000256" key="10">
    <source>
        <dbReference type="ARBA" id="ARBA00023013"/>
    </source>
</evidence>
<name>A0A8C5GKU4_GOUWI</name>
<feature type="region of interest" description="Disordered" evidence="16">
    <location>
        <begin position="1"/>
        <end position="27"/>
    </location>
</feature>
<evidence type="ECO:0000256" key="2">
    <source>
        <dbReference type="ARBA" id="ARBA00004177"/>
    </source>
</evidence>
<evidence type="ECO:0000256" key="16">
    <source>
        <dbReference type="SAM" id="MobiDB-lite"/>
    </source>
</evidence>
<feature type="domain" description="Cyclin-dependent kinase inhibitor" evidence="17">
    <location>
        <begin position="31"/>
        <end position="80"/>
    </location>
</feature>
<keyword evidence="7" id="KW-0597">Phosphoprotein</keyword>
<dbReference type="PANTHER" id="PTHR10265:SF9">
    <property type="entry name" value="CYCLIN-DEPENDENT KINASE INHIBITOR 1B"/>
    <property type="match status" value="1"/>
</dbReference>
<comment type="subcellular location">
    <subcellularLocation>
        <location evidence="3">Cytoplasm</location>
    </subcellularLocation>
    <subcellularLocation>
        <location evidence="2">Endosome</location>
    </subcellularLocation>
    <subcellularLocation>
        <location evidence="1">Nucleus</location>
    </subcellularLocation>
</comment>
<evidence type="ECO:0000256" key="1">
    <source>
        <dbReference type="ARBA" id="ARBA00004123"/>
    </source>
</evidence>
<dbReference type="GO" id="GO:0004861">
    <property type="term" value="F:cyclin-dependent protein serine/threonine kinase inhibitor activity"/>
    <property type="evidence" value="ECO:0007669"/>
    <property type="project" value="InterPro"/>
</dbReference>
<reference evidence="18" key="1">
    <citation type="submission" date="2020-06" db="EMBL/GenBank/DDBJ databases">
        <authorList>
            <consortium name="Wellcome Sanger Institute Data Sharing"/>
        </authorList>
    </citation>
    <scope>NUCLEOTIDE SEQUENCE [LARGE SCALE GENOMIC DNA]</scope>
</reference>
<evidence type="ECO:0000259" key="17">
    <source>
        <dbReference type="Pfam" id="PF02234"/>
    </source>
</evidence>
<feature type="compositionally biased region" description="Basic and acidic residues" evidence="16">
    <location>
        <begin position="16"/>
        <end position="25"/>
    </location>
</feature>
<feature type="compositionally biased region" description="Polar residues" evidence="16">
    <location>
        <begin position="1"/>
        <end position="13"/>
    </location>
</feature>
<evidence type="ECO:0000256" key="3">
    <source>
        <dbReference type="ARBA" id="ARBA00004496"/>
    </source>
</evidence>
<dbReference type="GO" id="GO:0008285">
    <property type="term" value="P:negative regulation of cell population proliferation"/>
    <property type="evidence" value="ECO:0007669"/>
    <property type="project" value="TreeGrafter"/>
</dbReference>
<evidence type="ECO:0000256" key="13">
    <source>
        <dbReference type="ARBA" id="ARBA00031903"/>
    </source>
</evidence>
<comment type="similarity">
    <text evidence="4">Belongs to the CDI family.</text>
</comment>
<keyword evidence="10" id="KW-0649">Protein kinase inhibitor</keyword>
<proteinExistence type="inferred from homology"/>
<comment type="function">
    <text evidence="15">Important regulator of cell cycle progression. Inhibits the kinase activity of CDK2 bound to cyclin A, but has little inhibitory activity on CDK2 bound to SPDYA. Involved in G1 arrest. Potent inhibitor of cyclin E- and cyclin A-CDK2 complexes. Forms a complex with cyclin type D-CDK4 complexes and is involved in the assembly, stability, and modulation of CCND1-CDK4 complex activation. Acts either as an inhibitor or an activator of cyclin type D-CDK4 complexes depending on its phosphorylation state and/or stoichometry.</text>
</comment>
<dbReference type="GO" id="GO:0005634">
    <property type="term" value="C:nucleus"/>
    <property type="evidence" value="ECO:0007669"/>
    <property type="project" value="UniProtKB-SubCell"/>
</dbReference>
<reference evidence="18" key="3">
    <citation type="submission" date="2025-09" db="UniProtKB">
        <authorList>
            <consortium name="Ensembl"/>
        </authorList>
    </citation>
    <scope>IDENTIFICATION</scope>
</reference>
<evidence type="ECO:0000256" key="9">
    <source>
        <dbReference type="ARBA" id="ARBA00022843"/>
    </source>
</evidence>
<sequence length="186" mass="20600">MSDVRLSNDSPTLGRTEPRVSEHPKPSACRNLFGSVDHDELKQDLKIHLRDLEQAASSKWGFDFGRHKPLSNGRLDWELVDCTEVPDFYREKGACPPGNNNVDLNGNHSCLLVALGESTELGKRPACPGTSAEPGALLYLATHLLVTDCVCAFTDTTVQNKRSHTIPDDCLRLSHSTEHTPRKRQT</sequence>
<dbReference type="Gene3D" id="4.10.365.10">
    <property type="entry name" value="p27"/>
    <property type="match status" value="1"/>
</dbReference>
<dbReference type="GO" id="GO:0051087">
    <property type="term" value="F:protein-folding chaperone binding"/>
    <property type="evidence" value="ECO:0007669"/>
    <property type="project" value="TreeGrafter"/>
</dbReference>
<evidence type="ECO:0000256" key="11">
    <source>
        <dbReference type="ARBA" id="ARBA00023242"/>
    </source>
</evidence>
<keyword evidence="11" id="KW-0539">Nucleus</keyword>
<evidence type="ECO:0000256" key="4">
    <source>
        <dbReference type="ARBA" id="ARBA00006726"/>
    </source>
</evidence>
<reference evidence="18" key="2">
    <citation type="submission" date="2025-08" db="UniProtKB">
        <authorList>
            <consortium name="Ensembl"/>
        </authorList>
    </citation>
    <scope>IDENTIFICATION</scope>
</reference>
<keyword evidence="19" id="KW-1185">Reference proteome</keyword>
<evidence type="ECO:0000256" key="15">
    <source>
        <dbReference type="ARBA" id="ARBA00045727"/>
    </source>
</evidence>
<keyword evidence="8" id="KW-0967">Endosome</keyword>
<evidence type="ECO:0000256" key="8">
    <source>
        <dbReference type="ARBA" id="ARBA00022753"/>
    </source>
</evidence>
<dbReference type="PANTHER" id="PTHR10265">
    <property type="entry name" value="CYCLIN-DEPENDENT KINASE INHIBITOR 1"/>
    <property type="match status" value="1"/>
</dbReference>
<dbReference type="GO" id="GO:0000082">
    <property type="term" value="P:G1/S transition of mitotic cell cycle"/>
    <property type="evidence" value="ECO:0007669"/>
    <property type="project" value="TreeGrafter"/>
</dbReference>
<gene>
    <name evidence="18" type="primary">cdkn1bb</name>
</gene>
<keyword evidence="9" id="KW-0832">Ubl conjugation</keyword>
<keyword evidence="6" id="KW-0963">Cytoplasm</keyword>
<evidence type="ECO:0000256" key="5">
    <source>
        <dbReference type="ARBA" id="ARBA00014547"/>
    </source>
</evidence>
<dbReference type="Pfam" id="PF02234">
    <property type="entry name" value="CDI"/>
    <property type="match status" value="1"/>
</dbReference>
<protein>
    <recommendedName>
        <fullName evidence="5">Cyclin-dependent kinase inhibitor 1B</fullName>
    </recommendedName>
    <alternativeName>
        <fullName evidence="14">Cyclin-dependent kinase inhibitor p27</fullName>
    </alternativeName>
    <alternativeName>
        <fullName evidence="13">p27Kip1</fullName>
    </alternativeName>
</protein>
<evidence type="ECO:0000313" key="18">
    <source>
        <dbReference type="Ensembl" id="ENSGWIP00000031578.1"/>
    </source>
</evidence>
<accession>A0A8C5GKU4</accession>
<dbReference type="GO" id="GO:0005768">
    <property type="term" value="C:endosome"/>
    <property type="evidence" value="ECO:0007669"/>
    <property type="project" value="UniProtKB-SubCell"/>
</dbReference>
<dbReference type="GO" id="GO:0045930">
    <property type="term" value="P:negative regulation of mitotic cell cycle"/>
    <property type="evidence" value="ECO:0007669"/>
    <property type="project" value="TreeGrafter"/>
</dbReference>
<dbReference type="Proteomes" id="UP000694680">
    <property type="component" value="Chromosome 6"/>
</dbReference>
<evidence type="ECO:0000313" key="19">
    <source>
        <dbReference type="Proteomes" id="UP000694680"/>
    </source>
</evidence>
<dbReference type="InterPro" id="IPR044898">
    <property type="entry name" value="CDI_dom_sf"/>
</dbReference>
<evidence type="ECO:0000256" key="12">
    <source>
        <dbReference type="ARBA" id="ARBA00023306"/>
    </source>
</evidence>
<evidence type="ECO:0000256" key="6">
    <source>
        <dbReference type="ARBA" id="ARBA00022490"/>
    </source>
</evidence>
<evidence type="ECO:0000256" key="7">
    <source>
        <dbReference type="ARBA" id="ARBA00022553"/>
    </source>
</evidence>
<keyword evidence="12" id="KW-0131">Cell cycle</keyword>
<evidence type="ECO:0000256" key="14">
    <source>
        <dbReference type="ARBA" id="ARBA00031925"/>
    </source>
</evidence>